<dbReference type="GO" id="GO:0005524">
    <property type="term" value="F:ATP binding"/>
    <property type="evidence" value="ECO:0007669"/>
    <property type="project" value="UniProtKB-KW"/>
</dbReference>
<dbReference type="GO" id="GO:0030983">
    <property type="term" value="F:mismatched DNA binding"/>
    <property type="evidence" value="ECO:0007669"/>
    <property type="project" value="InterPro"/>
</dbReference>
<evidence type="ECO:0000256" key="1">
    <source>
        <dbReference type="ARBA" id="ARBA00022741"/>
    </source>
</evidence>
<comment type="caution">
    <text evidence="6">The sequence shown here is derived from an EMBL/GenBank/DDBJ whole genome shotgun (WGS) entry which is preliminary data.</text>
</comment>
<evidence type="ECO:0000256" key="2">
    <source>
        <dbReference type="ARBA" id="ARBA00022840"/>
    </source>
</evidence>
<sequence length="606" mass="68734">MAVLAAIALAVAFFFVRGVSEEKRKKRRQREKIHAAFGNAWDRVYEDEELSGIPGFYEAHRRENQIDDITWDDLGMDQIFFQMNHTYSSAGQEYLYYALRTPALSKEEQAQLEGMEEKISWFSSHEKEREDLQVLFSSLGRSGKYSIYDYLGYLDRLGERNSTQAVVMDLLLLFSIALMIMSPPLGMVLFFFILLMNMFSYMKQKREVEPYLTSFAYVGRILDFARELKKTEIPVCAEEWRELSELEKKFGKFRHSAVLGMRGSTMAGDPLSVLMDYVNMILHLDLICFNSMLHEVRVHLADIDRMVELIGRTECLLAVSSWRASLKNGWCSPVFQDGRGEAQNGKNADPCGSLSVAGLYHPLLSEPVKNSIRTEQGVLVTGSNASGKSTFLKAVAINALLAQTVHTCPSESYRGGLYRIFTSMALRDNLESGESYYIVEIKALKRILDAVHADPSPVLCFVDEVLRGTNTVERIAASTQVLKSLHRPGVLCFAATHDIELTRLLETAYDNYHFEEQVEGDDIRFNYQLMPGRAGTRNAIRLLGIIGYDEDIIREADRMAEEFLRTGEWRDRIRRCTGEGDDLYGRGCQGKSGRAGRLRDDSALRG</sequence>
<dbReference type="GO" id="GO:0006298">
    <property type="term" value="P:mismatch repair"/>
    <property type="evidence" value="ECO:0007669"/>
    <property type="project" value="InterPro"/>
</dbReference>
<dbReference type="Pfam" id="PF00488">
    <property type="entry name" value="MutS_V"/>
    <property type="match status" value="1"/>
</dbReference>
<dbReference type="Proteomes" id="UP000823922">
    <property type="component" value="Unassembled WGS sequence"/>
</dbReference>
<dbReference type="PANTHER" id="PTHR11361:SF152">
    <property type="entry name" value="DNA MISMATCH REPAIR PROTEIN"/>
    <property type="match status" value="1"/>
</dbReference>
<feature type="domain" description="DNA mismatch repair proteins mutS family" evidence="5">
    <location>
        <begin position="375"/>
        <end position="561"/>
    </location>
</feature>
<reference evidence="6" key="1">
    <citation type="journal article" date="2021" name="PeerJ">
        <title>Extensive microbial diversity within the chicken gut microbiome revealed by metagenomics and culture.</title>
        <authorList>
            <person name="Gilroy R."/>
            <person name="Ravi A."/>
            <person name="Getino M."/>
            <person name="Pursley I."/>
            <person name="Horton D.L."/>
            <person name="Alikhan N.F."/>
            <person name="Baker D."/>
            <person name="Gharbi K."/>
            <person name="Hall N."/>
            <person name="Watson M."/>
            <person name="Adriaenssens E.M."/>
            <person name="Foster-Nyarko E."/>
            <person name="Jarju S."/>
            <person name="Secka A."/>
            <person name="Antonio M."/>
            <person name="Oren A."/>
            <person name="Chaudhuri R.R."/>
            <person name="La Ragione R."/>
            <person name="Hildebrand F."/>
            <person name="Pallen M.J."/>
        </authorList>
    </citation>
    <scope>NUCLEOTIDE SEQUENCE</scope>
    <source>
        <strain evidence="6">ChiBcec1-1630</strain>
    </source>
</reference>
<dbReference type="Gene3D" id="3.40.50.300">
    <property type="entry name" value="P-loop containing nucleotide triphosphate hydrolases"/>
    <property type="match status" value="1"/>
</dbReference>
<evidence type="ECO:0000259" key="5">
    <source>
        <dbReference type="SMART" id="SM00534"/>
    </source>
</evidence>
<dbReference type="SUPFAM" id="SSF52540">
    <property type="entry name" value="P-loop containing nucleoside triphosphate hydrolases"/>
    <property type="match status" value="1"/>
</dbReference>
<dbReference type="PANTHER" id="PTHR11361">
    <property type="entry name" value="DNA MISMATCH REPAIR PROTEIN MUTS FAMILY MEMBER"/>
    <property type="match status" value="1"/>
</dbReference>
<keyword evidence="4" id="KW-0812">Transmembrane</keyword>
<dbReference type="GO" id="GO:0005829">
    <property type="term" value="C:cytosol"/>
    <property type="evidence" value="ECO:0007669"/>
    <property type="project" value="TreeGrafter"/>
</dbReference>
<dbReference type="InterPro" id="IPR000432">
    <property type="entry name" value="DNA_mismatch_repair_MutS_C"/>
</dbReference>
<keyword evidence="3" id="KW-0238">DNA-binding</keyword>
<evidence type="ECO:0000313" key="7">
    <source>
        <dbReference type="Proteomes" id="UP000823922"/>
    </source>
</evidence>
<keyword evidence="2" id="KW-0067">ATP-binding</keyword>
<dbReference type="EMBL" id="DWVS01000380">
    <property type="protein sequence ID" value="HJC89224.1"/>
    <property type="molecule type" value="Genomic_DNA"/>
</dbReference>
<keyword evidence="4" id="KW-0472">Membrane</keyword>
<dbReference type="GO" id="GO:0140664">
    <property type="term" value="F:ATP-dependent DNA damage sensor activity"/>
    <property type="evidence" value="ECO:0007669"/>
    <property type="project" value="InterPro"/>
</dbReference>
<proteinExistence type="predicted"/>
<dbReference type="AlphaFoldDB" id="A0A9D2QNC3"/>
<evidence type="ECO:0000313" key="6">
    <source>
        <dbReference type="EMBL" id="HJC89224.1"/>
    </source>
</evidence>
<gene>
    <name evidence="6" type="ORF">H9926_14600</name>
</gene>
<protein>
    <recommendedName>
        <fullName evidence="5">DNA mismatch repair proteins mutS family domain-containing protein</fullName>
    </recommendedName>
</protein>
<dbReference type="InterPro" id="IPR027417">
    <property type="entry name" value="P-loop_NTPase"/>
</dbReference>
<keyword evidence="1" id="KW-0547">Nucleotide-binding</keyword>
<dbReference type="SMART" id="SM00534">
    <property type="entry name" value="MUTSac"/>
    <property type="match status" value="1"/>
</dbReference>
<accession>A0A9D2QNC3</accession>
<feature type="transmembrane region" description="Helical" evidence="4">
    <location>
        <begin position="170"/>
        <end position="196"/>
    </location>
</feature>
<evidence type="ECO:0000256" key="4">
    <source>
        <dbReference type="SAM" id="Phobius"/>
    </source>
</evidence>
<name>A0A9D2QNC3_9FIRM</name>
<keyword evidence="4" id="KW-1133">Transmembrane helix</keyword>
<organism evidence="6 7">
    <name type="scientific">Candidatus Eisenbergiella intestinigallinarum</name>
    <dbReference type="NCBI Taxonomy" id="2838549"/>
    <lineage>
        <taxon>Bacteria</taxon>
        <taxon>Bacillati</taxon>
        <taxon>Bacillota</taxon>
        <taxon>Clostridia</taxon>
        <taxon>Lachnospirales</taxon>
        <taxon>Lachnospiraceae</taxon>
        <taxon>Eisenbergiella</taxon>
    </lineage>
</organism>
<reference evidence="6" key="2">
    <citation type="submission" date="2021-04" db="EMBL/GenBank/DDBJ databases">
        <authorList>
            <person name="Gilroy R."/>
        </authorList>
    </citation>
    <scope>NUCLEOTIDE SEQUENCE</scope>
    <source>
        <strain evidence="6">ChiBcec1-1630</strain>
    </source>
</reference>
<evidence type="ECO:0000256" key="3">
    <source>
        <dbReference type="ARBA" id="ARBA00023125"/>
    </source>
</evidence>
<dbReference type="InterPro" id="IPR045076">
    <property type="entry name" value="MutS"/>
</dbReference>